<evidence type="ECO:0000313" key="2">
    <source>
        <dbReference type="EMBL" id="AWB66194.1"/>
    </source>
</evidence>
<dbReference type="Proteomes" id="UP000244441">
    <property type="component" value="Chromosome"/>
</dbReference>
<feature type="signal peptide" evidence="1">
    <location>
        <begin position="1"/>
        <end position="22"/>
    </location>
</feature>
<proteinExistence type="predicted"/>
<dbReference type="OrthoDB" id="9787610at2"/>
<dbReference type="Pfam" id="PF09224">
    <property type="entry name" value="DUF1961"/>
    <property type="match status" value="1"/>
</dbReference>
<reference evidence="2 3" key="1">
    <citation type="submission" date="2018-01" db="EMBL/GenBank/DDBJ databases">
        <title>Genome sequence of a Cantenovulum-like bacteria.</title>
        <authorList>
            <person name="Tan W.R."/>
            <person name="Lau N.-S."/>
            <person name="Go F."/>
            <person name="Amirul A.-A.A."/>
        </authorList>
    </citation>
    <scope>NUCLEOTIDE SEQUENCE [LARGE SCALE GENOMIC DNA]</scope>
    <source>
        <strain evidence="2 3">CCB-QB4</strain>
    </source>
</reference>
<dbReference type="KEGG" id="cate:C2869_06985"/>
<dbReference type="AlphaFoldDB" id="A0A2S0VPR1"/>
<dbReference type="EMBL" id="CP026604">
    <property type="protein sequence ID" value="AWB66194.1"/>
    <property type="molecule type" value="Genomic_DNA"/>
</dbReference>
<gene>
    <name evidence="2" type="ORF">C2869_06985</name>
</gene>
<keyword evidence="3" id="KW-1185">Reference proteome</keyword>
<accession>A0A2S0VPR1</accession>
<evidence type="ECO:0000313" key="3">
    <source>
        <dbReference type="Proteomes" id="UP000244441"/>
    </source>
</evidence>
<organism evidence="2 3">
    <name type="scientific">Saccharobesus litoralis</name>
    <dbReference type="NCBI Taxonomy" id="2172099"/>
    <lineage>
        <taxon>Bacteria</taxon>
        <taxon>Pseudomonadati</taxon>
        <taxon>Pseudomonadota</taxon>
        <taxon>Gammaproteobacteria</taxon>
        <taxon>Alteromonadales</taxon>
        <taxon>Alteromonadaceae</taxon>
        <taxon>Saccharobesus</taxon>
    </lineage>
</organism>
<dbReference type="PROSITE" id="PS51257">
    <property type="entry name" value="PROKAR_LIPOPROTEIN"/>
    <property type="match status" value="1"/>
</dbReference>
<sequence>MLVRLVSLSAIFMAAGCGINSADKNTTDKNITDNNATLIQNDMTDKQAVFNQLNELAWQQVLFDSGEQNWRDNWLVDGLVGTIENTPQGMHIKAGPEAYNHAHHIVAWTKQSFSGDIKIDFEYTRTDNAELFVNVLYLLATGEQTPGFDKDIMNWAEHRQEPFMRHYFGKMNTYHISYAAFGLGEVDAPDDYIRARRYMPLANQGLKDTALEGDNINTGFFKTGVRHQVSVIKKGDALWMKVANPEQSQVYYWSTASHPAITEGRIGVRHMFTRSALYRNFTVSTLTH</sequence>
<feature type="chain" id="PRO_5015776430" description="DUF1961 family protein" evidence="1">
    <location>
        <begin position="23"/>
        <end position="288"/>
    </location>
</feature>
<keyword evidence="1" id="KW-0732">Signal</keyword>
<dbReference type="InterPro" id="IPR015305">
    <property type="entry name" value="DUF1961"/>
</dbReference>
<name>A0A2S0VPR1_9ALTE</name>
<dbReference type="Gene3D" id="2.60.120.200">
    <property type="match status" value="1"/>
</dbReference>
<evidence type="ECO:0000256" key="1">
    <source>
        <dbReference type="SAM" id="SignalP"/>
    </source>
</evidence>
<evidence type="ECO:0008006" key="4">
    <source>
        <dbReference type="Google" id="ProtNLM"/>
    </source>
</evidence>
<protein>
    <recommendedName>
        <fullName evidence="4">DUF1961 family protein</fullName>
    </recommendedName>
</protein>